<gene>
    <name evidence="2" type="ORF">GP486_006712</name>
</gene>
<organism evidence="2 3">
    <name type="scientific">Trichoglossum hirsutum</name>
    <dbReference type="NCBI Taxonomy" id="265104"/>
    <lineage>
        <taxon>Eukaryota</taxon>
        <taxon>Fungi</taxon>
        <taxon>Dikarya</taxon>
        <taxon>Ascomycota</taxon>
        <taxon>Pezizomycotina</taxon>
        <taxon>Geoglossomycetes</taxon>
        <taxon>Geoglossales</taxon>
        <taxon>Geoglossaceae</taxon>
        <taxon>Trichoglossum</taxon>
    </lineage>
</organism>
<evidence type="ECO:0000313" key="2">
    <source>
        <dbReference type="EMBL" id="KAH0553100.1"/>
    </source>
</evidence>
<accession>A0A9P8L5D8</accession>
<name>A0A9P8L5D8_9PEZI</name>
<feature type="transmembrane region" description="Helical" evidence="1">
    <location>
        <begin position="143"/>
        <end position="162"/>
    </location>
</feature>
<keyword evidence="1" id="KW-1133">Transmembrane helix</keyword>
<keyword evidence="3" id="KW-1185">Reference proteome</keyword>
<proteinExistence type="predicted"/>
<feature type="transmembrane region" description="Helical" evidence="1">
    <location>
        <begin position="16"/>
        <end position="39"/>
    </location>
</feature>
<feature type="non-terminal residue" evidence="2">
    <location>
        <position position="317"/>
    </location>
</feature>
<sequence length="317" mass="35147">YQWALPEKTAQAMTNLIAVALALALSRLPIFVKSFVFCYRRRKAQARRLGVHEEISDGIALGAEGEQSADELIASIPAAYMTGEPSSENRGRGSSSLFSFNSIEEGLTRAINYIFEGRIEVGMNDAGIRKIFRRVANNASEDTWRFSLALLFSFCLVALFILEQTLAILSANIISDCGYWNVDFNAYNTSIGEDAYEANFQDYKWERAREVRALNYAERCYGDGDGTENCNIMASRKIDYTVEHNASCPFAGDVCFGGPTSALAMDTGYTHSSVVGLNAPGSGFFRRKTSSVQSQSGTYIMVASIRHYEKRGKYQLE</sequence>
<dbReference type="EMBL" id="JAGHQM010001602">
    <property type="protein sequence ID" value="KAH0553100.1"/>
    <property type="molecule type" value="Genomic_DNA"/>
</dbReference>
<protein>
    <submittedName>
        <fullName evidence="2">Uncharacterized protein</fullName>
    </submittedName>
</protein>
<keyword evidence="1" id="KW-0812">Transmembrane</keyword>
<dbReference type="AlphaFoldDB" id="A0A9P8L5D8"/>
<keyword evidence="1" id="KW-0472">Membrane</keyword>
<comment type="caution">
    <text evidence="2">The sequence shown here is derived from an EMBL/GenBank/DDBJ whole genome shotgun (WGS) entry which is preliminary data.</text>
</comment>
<evidence type="ECO:0000313" key="3">
    <source>
        <dbReference type="Proteomes" id="UP000750711"/>
    </source>
</evidence>
<evidence type="ECO:0000256" key="1">
    <source>
        <dbReference type="SAM" id="Phobius"/>
    </source>
</evidence>
<reference evidence="2" key="1">
    <citation type="submission" date="2021-03" db="EMBL/GenBank/DDBJ databases">
        <title>Comparative genomics and phylogenomic investigation of the class Geoglossomycetes provide insights into ecological specialization and systematics.</title>
        <authorList>
            <person name="Melie T."/>
            <person name="Pirro S."/>
            <person name="Miller A.N."/>
            <person name="Quandt A."/>
        </authorList>
    </citation>
    <scope>NUCLEOTIDE SEQUENCE</scope>
    <source>
        <strain evidence="2">CAQ_001_2017</strain>
    </source>
</reference>
<dbReference type="Proteomes" id="UP000750711">
    <property type="component" value="Unassembled WGS sequence"/>
</dbReference>